<dbReference type="GO" id="GO:0043130">
    <property type="term" value="F:ubiquitin binding"/>
    <property type="evidence" value="ECO:0007669"/>
    <property type="project" value="InterPro"/>
</dbReference>
<comment type="caution">
    <text evidence="3">The sequence shown here is derived from an EMBL/GenBank/DDBJ whole genome shotgun (WGS) entry which is preliminary data.</text>
</comment>
<feature type="compositionally biased region" description="Basic residues" evidence="1">
    <location>
        <begin position="697"/>
        <end position="707"/>
    </location>
</feature>
<dbReference type="Gene3D" id="1.10.8.10">
    <property type="entry name" value="DNA helicase RuvA subunit, C-terminal domain"/>
    <property type="match status" value="1"/>
</dbReference>
<dbReference type="PANTHER" id="PTHR21494:SF0">
    <property type="entry name" value="ACTIVATING SIGNAL COINTEGRATOR 1 COMPLEX SUBUNIT 2"/>
    <property type="match status" value="1"/>
</dbReference>
<organism evidence="3 4">
    <name type="scientific">Zophobas morio</name>
    <dbReference type="NCBI Taxonomy" id="2755281"/>
    <lineage>
        <taxon>Eukaryota</taxon>
        <taxon>Metazoa</taxon>
        <taxon>Ecdysozoa</taxon>
        <taxon>Arthropoda</taxon>
        <taxon>Hexapoda</taxon>
        <taxon>Insecta</taxon>
        <taxon>Pterygota</taxon>
        <taxon>Neoptera</taxon>
        <taxon>Endopterygota</taxon>
        <taxon>Coleoptera</taxon>
        <taxon>Polyphaga</taxon>
        <taxon>Cucujiformia</taxon>
        <taxon>Tenebrionidae</taxon>
        <taxon>Zophobas</taxon>
    </lineage>
</organism>
<protein>
    <recommendedName>
        <fullName evidence="2">CUE domain-containing protein</fullName>
    </recommendedName>
</protein>
<keyword evidence="4" id="KW-1185">Reference proteome</keyword>
<dbReference type="Proteomes" id="UP001168821">
    <property type="component" value="Unassembled WGS sequence"/>
</dbReference>
<feature type="region of interest" description="Disordered" evidence="1">
    <location>
        <begin position="672"/>
        <end position="766"/>
    </location>
</feature>
<dbReference type="SUPFAM" id="SSF46934">
    <property type="entry name" value="UBA-like"/>
    <property type="match status" value="1"/>
</dbReference>
<reference evidence="3" key="1">
    <citation type="journal article" date="2023" name="G3 (Bethesda)">
        <title>Whole genome assemblies of Zophobas morio and Tenebrio molitor.</title>
        <authorList>
            <person name="Kaur S."/>
            <person name="Stinson S.A."/>
            <person name="diCenzo G.C."/>
        </authorList>
    </citation>
    <scope>NUCLEOTIDE SEQUENCE</scope>
    <source>
        <strain evidence="3">QUZm001</strain>
    </source>
</reference>
<evidence type="ECO:0000259" key="2">
    <source>
        <dbReference type="PROSITE" id="PS51140"/>
    </source>
</evidence>
<evidence type="ECO:0000313" key="4">
    <source>
        <dbReference type="Proteomes" id="UP001168821"/>
    </source>
</evidence>
<dbReference type="AlphaFoldDB" id="A0AA38HV75"/>
<dbReference type="SMART" id="SM00546">
    <property type="entry name" value="CUE"/>
    <property type="match status" value="1"/>
</dbReference>
<sequence length="766" mass="88836">MEELSEIVKNLELENEEDCTDYEYINVFKNPNKLPINQIHLEKTDIELRRDAPWDSSSSAETCFERKKHTIPALSRSWLPESVRFHKFEPYNFTMTKENTSFVKNNKLFLQSLHYLLSCNYHQFWCFVLFEPKVSLSLHSFLLSPVAPHLIKNLDEEQASVYLAVFSQFRRVYQRLVTFQETESEYMADSVGLKFLLDKKLLNLPIVITLIILYHETNLEFVNDLVGLYFNEKSVFRDKEIEEMLDQVVLTLEMVGGHVCGFEPDAVIVPIAVEEKPPVFNPGWVYSVVDYLLNTMSALHMLLKFYKSAMSVALAKGIPYRLSFTYEKVFYQLYDYVNERPELERNPKLAEIIFEEIALSRSEFIDIYNTFVSYCLDKTLEFSGDPLHQEEFVEIYLKLMTSALEDEYFICDYHERYDVGSHNEMFSSCTELDQTRTDYILSCITCLRRHNRLWKTLKSELGTLNKAIEKYARSKKVRTDVQENGYEEQPVSNGVETLFVPPSDDDIENSIKIVVDMFPHLGDGFVLQCLEAYNYEPSDVITAILEENLPPHLVDIPFDQIRIPPEPQPEQPILAYRGKKQQEFDDALKLLNDKKDMKEIKTFILDGIQYTNAYDDYDDEFDDRLDDGTVPVPDHGTEDILKYNPNYDDVVSDTSYSENEYDEQGQVLKAPEVKPRGKGNFCEDPAVVRERMEARRRVQGRGHHSGAKPKAPPQGQKDVVGKPKGQGQEKSVLQNRHKKGVHKSSRANHNRKSGAQWKRNKGMLPS</sequence>
<dbReference type="Pfam" id="PF02845">
    <property type="entry name" value="CUE"/>
    <property type="match status" value="1"/>
</dbReference>
<gene>
    <name evidence="3" type="ORF">Zmor_022367</name>
</gene>
<proteinExistence type="predicted"/>
<name>A0AA38HV75_9CUCU</name>
<feature type="compositionally biased region" description="Basic and acidic residues" evidence="1">
    <location>
        <begin position="686"/>
        <end position="696"/>
    </location>
</feature>
<dbReference type="EMBL" id="JALNTZ010000007">
    <property type="protein sequence ID" value="KAJ3644653.1"/>
    <property type="molecule type" value="Genomic_DNA"/>
</dbReference>
<dbReference type="InterPro" id="IPR003892">
    <property type="entry name" value="CUE"/>
</dbReference>
<dbReference type="InterPro" id="IPR052586">
    <property type="entry name" value="ASCC2"/>
</dbReference>
<evidence type="ECO:0000256" key="1">
    <source>
        <dbReference type="SAM" id="MobiDB-lite"/>
    </source>
</evidence>
<dbReference type="GO" id="GO:0006355">
    <property type="term" value="P:regulation of DNA-templated transcription"/>
    <property type="evidence" value="ECO:0007669"/>
    <property type="project" value="TreeGrafter"/>
</dbReference>
<feature type="compositionally biased region" description="Basic residues" evidence="1">
    <location>
        <begin position="735"/>
        <end position="752"/>
    </location>
</feature>
<dbReference type="PROSITE" id="PS51140">
    <property type="entry name" value="CUE"/>
    <property type="match status" value="1"/>
</dbReference>
<dbReference type="PANTHER" id="PTHR21494">
    <property type="entry name" value="ACTIVATING SIGNAL COINTEGRATOR 1 COMPLEX SUBUNIT 2 ASC-1 COMPLEX SUBUNIT P100"/>
    <property type="match status" value="1"/>
</dbReference>
<feature type="domain" description="CUE" evidence="2">
    <location>
        <begin position="506"/>
        <end position="549"/>
    </location>
</feature>
<dbReference type="CDD" id="cd14364">
    <property type="entry name" value="CUE_ASCC2"/>
    <property type="match status" value="1"/>
</dbReference>
<accession>A0AA38HV75</accession>
<dbReference type="InterPro" id="IPR009060">
    <property type="entry name" value="UBA-like_sf"/>
</dbReference>
<evidence type="ECO:0000313" key="3">
    <source>
        <dbReference type="EMBL" id="KAJ3644653.1"/>
    </source>
</evidence>
<dbReference type="InterPro" id="IPR041800">
    <property type="entry name" value="ASCC2_CUE"/>
</dbReference>